<dbReference type="Proteomes" id="UP001212997">
    <property type="component" value="Unassembled WGS sequence"/>
</dbReference>
<comment type="caution">
    <text evidence="4">The sequence shown here is derived from an EMBL/GenBank/DDBJ whole genome shotgun (WGS) entry which is preliminary data.</text>
</comment>
<proteinExistence type="predicted"/>
<dbReference type="PANTHER" id="PTHR37846:SF1">
    <property type="entry name" value="DEACETYLASE-LIKE PROTEIN"/>
    <property type="match status" value="1"/>
</dbReference>
<accession>A0AAD5VCF0</accession>
<feature type="transmembrane region" description="Helical" evidence="2">
    <location>
        <begin position="119"/>
        <end position="136"/>
    </location>
</feature>
<evidence type="ECO:0000259" key="3">
    <source>
        <dbReference type="Pfam" id="PF24841"/>
    </source>
</evidence>
<gene>
    <name evidence="4" type="ORF">NLI96_g1542</name>
</gene>
<evidence type="ECO:0000256" key="1">
    <source>
        <dbReference type="SAM" id="MobiDB-lite"/>
    </source>
</evidence>
<dbReference type="Pfam" id="PF24841">
    <property type="entry name" value="DUF7719"/>
    <property type="match status" value="1"/>
</dbReference>
<keyword evidence="2" id="KW-1133">Transmembrane helix</keyword>
<dbReference type="PANTHER" id="PTHR37846">
    <property type="entry name" value="YALI0B21296P"/>
    <property type="match status" value="1"/>
</dbReference>
<protein>
    <recommendedName>
        <fullName evidence="3">DUF7719 domain-containing protein</fullName>
    </recommendedName>
</protein>
<keyword evidence="2" id="KW-0472">Membrane</keyword>
<keyword evidence="5" id="KW-1185">Reference proteome</keyword>
<feature type="transmembrane region" description="Helical" evidence="2">
    <location>
        <begin position="156"/>
        <end position="178"/>
    </location>
</feature>
<feature type="region of interest" description="Disordered" evidence="1">
    <location>
        <begin position="1"/>
        <end position="22"/>
    </location>
</feature>
<reference evidence="4" key="1">
    <citation type="submission" date="2022-07" db="EMBL/GenBank/DDBJ databases">
        <title>Genome Sequence of Physisporinus lineatus.</title>
        <authorList>
            <person name="Buettner E."/>
        </authorList>
    </citation>
    <scope>NUCLEOTIDE SEQUENCE</scope>
    <source>
        <strain evidence="4">VT162</strain>
    </source>
</reference>
<keyword evidence="2" id="KW-0812">Transmembrane</keyword>
<evidence type="ECO:0000256" key="2">
    <source>
        <dbReference type="SAM" id="Phobius"/>
    </source>
</evidence>
<evidence type="ECO:0000313" key="4">
    <source>
        <dbReference type="EMBL" id="KAJ3490322.1"/>
    </source>
</evidence>
<name>A0AAD5VCF0_9APHY</name>
<dbReference type="InterPro" id="IPR056136">
    <property type="entry name" value="DUF7719"/>
</dbReference>
<evidence type="ECO:0000313" key="5">
    <source>
        <dbReference type="Proteomes" id="UP001212997"/>
    </source>
</evidence>
<feature type="domain" description="DUF7719" evidence="3">
    <location>
        <begin position="117"/>
        <end position="185"/>
    </location>
</feature>
<sequence length="187" mass="21169">MARNRKPKASSRSDSSEQGKPLLDIPESEQLRIIKESGILQAAPLDITPEYENEQLLSPLTEEIFSATTLIIPHCFLLLMMEILIHYQYGKQPTYGAMAERMIPGIPTARYKNTRAMQAFLFIISLTAGSRLVYILNRASWITNMKQCPPLATAWVYSIVQLDLIPSVASLALIYGWIRYTGLKIFF</sequence>
<dbReference type="AlphaFoldDB" id="A0AAD5VCF0"/>
<dbReference type="EMBL" id="JANAWD010000030">
    <property type="protein sequence ID" value="KAJ3490322.1"/>
    <property type="molecule type" value="Genomic_DNA"/>
</dbReference>
<organism evidence="4 5">
    <name type="scientific">Meripilus lineatus</name>
    <dbReference type="NCBI Taxonomy" id="2056292"/>
    <lineage>
        <taxon>Eukaryota</taxon>
        <taxon>Fungi</taxon>
        <taxon>Dikarya</taxon>
        <taxon>Basidiomycota</taxon>
        <taxon>Agaricomycotina</taxon>
        <taxon>Agaricomycetes</taxon>
        <taxon>Polyporales</taxon>
        <taxon>Meripilaceae</taxon>
        <taxon>Meripilus</taxon>
    </lineage>
</organism>